<proteinExistence type="inferred from homology"/>
<dbReference type="Gene3D" id="3.40.50.150">
    <property type="entry name" value="Vaccinia Virus protein VP39"/>
    <property type="match status" value="1"/>
</dbReference>
<sequence length="328" mass="36507">MKEYFRVAELFAGAGLMGGGFHAAGFKSIFAAELDARAVATYNNNLSPVAEVHDVTVVREGLEYDVLVAGPPCQGFSTLGRRDPKDVRNALSLTVYEWAKAHYPKMVVIENVPQFLESDYWQKLHCLFTQDGYECVTWILNASNYGVAQHRRRSFTIFSRIGLPECPQPLPEKLTVRDAFSGLSPVPDGKNYHISPEPTEIGLARMKLIPPQGDKRDIMRNAPELCPPSWMRMGNQAVDVWGRMDWNRPANTLRCSFQSASKGRYLHPEQHRVISIREGARLQGIPDNWVFSGDRSSIARQIGNGVPVPLARAVADAIGKVLAAAQHH</sequence>
<dbReference type="EMBL" id="VKME01000008">
    <property type="protein sequence ID" value="MBE0127958.1"/>
    <property type="molecule type" value="Genomic_DNA"/>
</dbReference>
<keyword evidence="1 6" id="KW-0489">Methyltransferase</keyword>
<accession>A0A8I0MJB0</accession>
<dbReference type="PANTHER" id="PTHR10629">
    <property type="entry name" value="CYTOSINE-SPECIFIC METHYLTRANSFERASE"/>
    <property type="match status" value="1"/>
</dbReference>
<dbReference type="NCBIfam" id="TIGR00675">
    <property type="entry name" value="dcm"/>
    <property type="match status" value="1"/>
</dbReference>
<keyword evidence="3 6" id="KW-0949">S-adenosyl-L-methionine</keyword>
<dbReference type="InterPro" id="IPR050390">
    <property type="entry name" value="C5-Methyltransferase"/>
</dbReference>
<evidence type="ECO:0000313" key="9">
    <source>
        <dbReference type="EMBL" id="MBE0127958.1"/>
    </source>
</evidence>
<dbReference type="PROSITE" id="PS51679">
    <property type="entry name" value="SAM_MT_C5"/>
    <property type="match status" value="1"/>
</dbReference>
<dbReference type="Proteomes" id="UP000656723">
    <property type="component" value="Unassembled WGS sequence"/>
</dbReference>
<dbReference type="RefSeq" id="WP_192478177.1">
    <property type="nucleotide sequence ID" value="NZ_VKME01000008.1"/>
</dbReference>
<organism evidence="9 10">
    <name type="scientific">Citrobacter amalonaticus</name>
    <dbReference type="NCBI Taxonomy" id="35703"/>
    <lineage>
        <taxon>Bacteria</taxon>
        <taxon>Pseudomonadati</taxon>
        <taxon>Pseudomonadota</taxon>
        <taxon>Gammaproteobacteria</taxon>
        <taxon>Enterobacterales</taxon>
        <taxon>Enterobacteriaceae</taxon>
        <taxon>Citrobacter</taxon>
    </lineage>
</organism>
<dbReference type="PROSITE" id="PS00094">
    <property type="entry name" value="C5_MTASE_1"/>
    <property type="match status" value="1"/>
</dbReference>
<dbReference type="GO" id="GO:0009307">
    <property type="term" value="P:DNA restriction-modification system"/>
    <property type="evidence" value="ECO:0007669"/>
    <property type="project" value="UniProtKB-KW"/>
</dbReference>
<evidence type="ECO:0000256" key="3">
    <source>
        <dbReference type="ARBA" id="ARBA00022691"/>
    </source>
</evidence>
<dbReference type="GO" id="GO:0044027">
    <property type="term" value="P:negative regulation of gene expression via chromosomal CpG island methylation"/>
    <property type="evidence" value="ECO:0007669"/>
    <property type="project" value="TreeGrafter"/>
</dbReference>
<dbReference type="Gene3D" id="3.90.120.10">
    <property type="entry name" value="DNA Methylase, subunit A, domain 2"/>
    <property type="match status" value="1"/>
</dbReference>
<comment type="caution">
    <text evidence="9">The sequence shown here is derived from an EMBL/GenBank/DDBJ whole genome shotgun (WGS) entry which is preliminary data.</text>
</comment>
<comment type="catalytic activity">
    <reaction evidence="5 8">
        <text>a 2'-deoxycytidine in DNA + S-adenosyl-L-methionine = a 5-methyl-2'-deoxycytidine in DNA + S-adenosyl-L-homocysteine + H(+)</text>
        <dbReference type="Rhea" id="RHEA:13681"/>
        <dbReference type="Rhea" id="RHEA-COMP:11369"/>
        <dbReference type="Rhea" id="RHEA-COMP:11370"/>
        <dbReference type="ChEBI" id="CHEBI:15378"/>
        <dbReference type="ChEBI" id="CHEBI:57856"/>
        <dbReference type="ChEBI" id="CHEBI:59789"/>
        <dbReference type="ChEBI" id="CHEBI:85452"/>
        <dbReference type="ChEBI" id="CHEBI:85454"/>
        <dbReference type="EC" id="2.1.1.37"/>
    </reaction>
</comment>
<evidence type="ECO:0000256" key="2">
    <source>
        <dbReference type="ARBA" id="ARBA00022679"/>
    </source>
</evidence>
<dbReference type="PANTHER" id="PTHR10629:SF52">
    <property type="entry name" value="DNA (CYTOSINE-5)-METHYLTRANSFERASE 1"/>
    <property type="match status" value="1"/>
</dbReference>
<gene>
    <name evidence="9" type="ORF">FOT72_07930</name>
</gene>
<keyword evidence="2 6" id="KW-0808">Transferase</keyword>
<dbReference type="InterPro" id="IPR001525">
    <property type="entry name" value="C5_MeTfrase"/>
</dbReference>
<dbReference type="Pfam" id="PF00145">
    <property type="entry name" value="DNA_methylase"/>
    <property type="match status" value="1"/>
</dbReference>
<evidence type="ECO:0000256" key="4">
    <source>
        <dbReference type="ARBA" id="ARBA00022747"/>
    </source>
</evidence>
<dbReference type="PRINTS" id="PR00105">
    <property type="entry name" value="C5METTRFRASE"/>
</dbReference>
<evidence type="ECO:0000256" key="7">
    <source>
        <dbReference type="RuleBase" id="RU000416"/>
    </source>
</evidence>
<dbReference type="EC" id="2.1.1.37" evidence="8"/>
<evidence type="ECO:0000256" key="6">
    <source>
        <dbReference type="PROSITE-ProRule" id="PRU01016"/>
    </source>
</evidence>
<keyword evidence="4" id="KW-0680">Restriction system</keyword>
<reference evidence="9" key="1">
    <citation type="submission" date="2019-07" db="EMBL/GenBank/DDBJ databases">
        <title>KPC-2 carbapenem resistent Enterobacterales isolates from Germany.</title>
        <authorList>
            <person name="Yao Y."/>
            <person name="Falgenhauer L."/>
            <person name="Imirzalioglu C."/>
            <person name="Chakraborty T."/>
        </authorList>
    </citation>
    <scope>NUCLEOTIDE SEQUENCE</scope>
    <source>
        <strain evidence="9">CA13304</strain>
    </source>
</reference>
<evidence type="ECO:0000256" key="1">
    <source>
        <dbReference type="ARBA" id="ARBA00022603"/>
    </source>
</evidence>
<evidence type="ECO:0000313" key="10">
    <source>
        <dbReference type="Proteomes" id="UP000656723"/>
    </source>
</evidence>
<dbReference type="GO" id="GO:0032259">
    <property type="term" value="P:methylation"/>
    <property type="evidence" value="ECO:0007669"/>
    <property type="project" value="UniProtKB-KW"/>
</dbReference>
<dbReference type="SUPFAM" id="SSF53335">
    <property type="entry name" value="S-adenosyl-L-methionine-dependent methyltransferases"/>
    <property type="match status" value="1"/>
</dbReference>
<dbReference type="InterPro" id="IPR018117">
    <property type="entry name" value="C5_DNA_meth_AS"/>
</dbReference>
<dbReference type="AlphaFoldDB" id="A0A8I0MJB0"/>
<name>A0A8I0MJB0_CITAM</name>
<comment type="similarity">
    <text evidence="6 7">Belongs to the class I-like SAM-binding methyltransferase superfamily. C5-methyltransferase family.</text>
</comment>
<feature type="active site" evidence="6">
    <location>
        <position position="73"/>
    </location>
</feature>
<evidence type="ECO:0000256" key="5">
    <source>
        <dbReference type="ARBA" id="ARBA00047422"/>
    </source>
</evidence>
<dbReference type="GO" id="GO:0003886">
    <property type="term" value="F:DNA (cytosine-5-)-methyltransferase activity"/>
    <property type="evidence" value="ECO:0007669"/>
    <property type="project" value="UniProtKB-EC"/>
</dbReference>
<evidence type="ECO:0000256" key="8">
    <source>
        <dbReference type="RuleBase" id="RU000417"/>
    </source>
</evidence>
<dbReference type="GO" id="GO:0003677">
    <property type="term" value="F:DNA binding"/>
    <property type="evidence" value="ECO:0007669"/>
    <property type="project" value="TreeGrafter"/>
</dbReference>
<protein>
    <recommendedName>
        <fullName evidence="8">Cytosine-specific methyltransferase</fullName>
        <ecNumber evidence="8">2.1.1.37</ecNumber>
    </recommendedName>
</protein>
<dbReference type="InterPro" id="IPR029063">
    <property type="entry name" value="SAM-dependent_MTases_sf"/>
</dbReference>